<dbReference type="Gene3D" id="1.10.8.430">
    <property type="entry name" value="Helical domain of apoptotic protease-activating factors"/>
    <property type="match status" value="1"/>
</dbReference>
<evidence type="ECO:0000259" key="7">
    <source>
        <dbReference type="Pfam" id="PF23598"/>
    </source>
</evidence>
<dbReference type="InterPro" id="IPR044974">
    <property type="entry name" value="Disease_R_plants"/>
</dbReference>
<accession>A0A7J8RKY3</accession>
<reference evidence="8 9" key="1">
    <citation type="journal article" date="2019" name="Genome Biol. Evol.">
        <title>Insights into the evolution of the New World diploid cottons (Gossypium, subgenus Houzingenia) based on genome sequencing.</title>
        <authorList>
            <person name="Grover C.E."/>
            <person name="Arick M.A. 2nd"/>
            <person name="Thrash A."/>
            <person name="Conover J.L."/>
            <person name="Sanders W.S."/>
            <person name="Peterson D.G."/>
            <person name="Frelichowski J.E."/>
            <person name="Scheffler J.A."/>
            <person name="Scheffler B.E."/>
            <person name="Wendel J.F."/>
        </authorList>
    </citation>
    <scope>NUCLEOTIDE SEQUENCE [LARGE SCALE GENOMIC DNA]</scope>
    <source>
        <strain evidence="8">27</strain>
        <tissue evidence="8">Leaf</tissue>
    </source>
</reference>
<feature type="domain" description="Disease resistance R13L4/SHOC-2-like LRR" evidence="7">
    <location>
        <begin position="686"/>
        <end position="998"/>
    </location>
</feature>
<evidence type="ECO:0000256" key="1">
    <source>
        <dbReference type="ARBA" id="ARBA00022737"/>
    </source>
</evidence>
<feature type="domain" description="NB-ARC" evidence="4">
    <location>
        <begin position="144"/>
        <end position="317"/>
    </location>
</feature>
<dbReference type="FunFam" id="1.10.10.10:FF:000322">
    <property type="entry name" value="Probable disease resistance protein At1g63360"/>
    <property type="match status" value="1"/>
</dbReference>
<keyword evidence="2" id="KW-0547">Nucleotide-binding</keyword>
<dbReference type="Gene3D" id="1.10.10.10">
    <property type="entry name" value="Winged helix-like DNA-binding domain superfamily/Winged helix DNA-binding domain"/>
    <property type="match status" value="1"/>
</dbReference>
<dbReference type="Pfam" id="PF18052">
    <property type="entry name" value="Rx_N"/>
    <property type="match status" value="1"/>
</dbReference>
<dbReference type="FunFam" id="3.40.50.300:FF:001091">
    <property type="entry name" value="Probable disease resistance protein At1g61300"/>
    <property type="match status" value="1"/>
</dbReference>
<dbReference type="Pfam" id="PF23559">
    <property type="entry name" value="WHD_DRP"/>
    <property type="match status" value="1"/>
</dbReference>
<dbReference type="PRINTS" id="PR00364">
    <property type="entry name" value="DISEASERSIST"/>
</dbReference>
<dbReference type="PANTHER" id="PTHR23155:SF1185">
    <property type="entry name" value="DISEASE RESISTANCE RPP8-LIKE PROTEIN 3-RELATED"/>
    <property type="match status" value="1"/>
</dbReference>
<evidence type="ECO:0000313" key="8">
    <source>
        <dbReference type="EMBL" id="MBA0614494.1"/>
    </source>
</evidence>
<dbReference type="EMBL" id="JABFAC010000006">
    <property type="protein sequence ID" value="MBA0614494.1"/>
    <property type="molecule type" value="Genomic_DNA"/>
</dbReference>
<evidence type="ECO:0000259" key="6">
    <source>
        <dbReference type="Pfam" id="PF23559"/>
    </source>
</evidence>
<protein>
    <recommendedName>
        <fullName evidence="10">NB-ARC domain-containing protein</fullName>
    </recommendedName>
</protein>
<feature type="domain" description="Disease resistance protein winged helix" evidence="6">
    <location>
        <begin position="513"/>
        <end position="583"/>
    </location>
</feature>
<dbReference type="SUPFAM" id="SSF52058">
    <property type="entry name" value="L domain-like"/>
    <property type="match status" value="1"/>
</dbReference>
<evidence type="ECO:0008006" key="10">
    <source>
        <dbReference type="Google" id="ProtNLM"/>
    </source>
</evidence>
<gene>
    <name evidence="8" type="ORF">Godav_014786</name>
</gene>
<dbReference type="Gene3D" id="3.80.10.10">
    <property type="entry name" value="Ribonuclease Inhibitor"/>
    <property type="match status" value="2"/>
</dbReference>
<dbReference type="InterPro" id="IPR058922">
    <property type="entry name" value="WHD_DRP"/>
</dbReference>
<dbReference type="InterPro" id="IPR002182">
    <property type="entry name" value="NB-ARC"/>
</dbReference>
<dbReference type="PANTHER" id="PTHR23155">
    <property type="entry name" value="DISEASE RESISTANCE PROTEIN RP"/>
    <property type="match status" value="1"/>
</dbReference>
<dbReference type="Pfam" id="PF00931">
    <property type="entry name" value="NB-ARC"/>
    <property type="match status" value="1"/>
</dbReference>
<dbReference type="InterPro" id="IPR055414">
    <property type="entry name" value="LRR_R13L4/SHOC2-like"/>
</dbReference>
<dbReference type="InterPro" id="IPR038005">
    <property type="entry name" value="RX-like_CC"/>
</dbReference>
<dbReference type="Gene3D" id="1.20.5.4130">
    <property type="match status" value="1"/>
</dbReference>
<evidence type="ECO:0000313" key="9">
    <source>
        <dbReference type="Proteomes" id="UP000593561"/>
    </source>
</evidence>
<dbReference type="GO" id="GO:0098542">
    <property type="term" value="P:defense response to other organism"/>
    <property type="evidence" value="ECO:0007669"/>
    <property type="project" value="TreeGrafter"/>
</dbReference>
<keyword evidence="3" id="KW-0611">Plant defense</keyword>
<dbReference type="InterPro" id="IPR032675">
    <property type="entry name" value="LRR_dom_sf"/>
</dbReference>
<keyword evidence="1" id="KW-0677">Repeat</keyword>
<evidence type="ECO:0000256" key="3">
    <source>
        <dbReference type="ARBA" id="ARBA00022821"/>
    </source>
</evidence>
<organism evidence="8 9">
    <name type="scientific">Gossypium davidsonii</name>
    <name type="common">Davidson's cotton</name>
    <name type="synonym">Gossypium klotzschianum subsp. davidsonii</name>
    <dbReference type="NCBI Taxonomy" id="34287"/>
    <lineage>
        <taxon>Eukaryota</taxon>
        <taxon>Viridiplantae</taxon>
        <taxon>Streptophyta</taxon>
        <taxon>Embryophyta</taxon>
        <taxon>Tracheophyta</taxon>
        <taxon>Spermatophyta</taxon>
        <taxon>Magnoliopsida</taxon>
        <taxon>eudicotyledons</taxon>
        <taxon>Gunneridae</taxon>
        <taxon>Pentapetalae</taxon>
        <taxon>rosids</taxon>
        <taxon>malvids</taxon>
        <taxon>Malvales</taxon>
        <taxon>Malvaceae</taxon>
        <taxon>Malvoideae</taxon>
        <taxon>Gossypium</taxon>
    </lineage>
</organism>
<feature type="domain" description="Disease resistance N-terminal" evidence="5">
    <location>
        <begin position="7"/>
        <end position="81"/>
    </location>
</feature>
<dbReference type="CDD" id="cd14798">
    <property type="entry name" value="RX-CC_like"/>
    <property type="match status" value="1"/>
</dbReference>
<proteinExistence type="predicted"/>
<dbReference type="InterPro" id="IPR027417">
    <property type="entry name" value="P-loop_NTPase"/>
</dbReference>
<dbReference type="GO" id="GO:0043531">
    <property type="term" value="F:ADP binding"/>
    <property type="evidence" value="ECO:0007669"/>
    <property type="project" value="InterPro"/>
</dbReference>
<evidence type="ECO:0000259" key="4">
    <source>
        <dbReference type="Pfam" id="PF00931"/>
    </source>
</evidence>
<comment type="caution">
    <text evidence="8">The sequence shown here is derived from an EMBL/GenBank/DDBJ whole genome shotgun (WGS) entry which is preliminary data.</text>
</comment>
<evidence type="ECO:0000256" key="2">
    <source>
        <dbReference type="ARBA" id="ARBA00022741"/>
    </source>
</evidence>
<name>A0A7J8RKY3_GOSDV</name>
<dbReference type="Pfam" id="PF23598">
    <property type="entry name" value="LRR_14"/>
    <property type="match status" value="1"/>
</dbReference>
<dbReference type="InterPro" id="IPR042197">
    <property type="entry name" value="Apaf_helical"/>
</dbReference>
<dbReference type="AlphaFoldDB" id="A0A7J8RKY3"/>
<dbReference type="SUPFAM" id="SSF52540">
    <property type="entry name" value="P-loop containing nucleoside triphosphate hydrolases"/>
    <property type="match status" value="2"/>
</dbReference>
<keyword evidence="9" id="KW-1185">Reference proteome</keyword>
<dbReference type="Gene3D" id="3.40.50.300">
    <property type="entry name" value="P-loop containing nucleotide triphosphate hydrolases"/>
    <property type="match status" value="1"/>
</dbReference>
<dbReference type="InterPro" id="IPR041118">
    <property type="entry name" value="Rx_N"/>
</dbReference>
<sequence length="1023" mass="118054">MAVSAFSVIRKIEDLLMEEPEVLKGIREDFDRMGSALRSMKSFLIGIGLRENKFTIRFWVAEIKDVVYDAEDVIHTFLRKTTVCFLEERWIIRKTKSKISEIIDKITYLTRKLEGIGVEESIGGESQRQQLSHYYHPIVGMDDQIADLVSTLLQDYRDFRVISICGMVGSGKTTLAKAVYNHKRVRYNFVGHAWVYVSYPWKRNKIWEDISYGLGIFGVKDSKYSDEELAKKLYKFLKDNKCIVVLDDIRTVEVWDSIKPAFPVNCETQSLSKILITSSNWELSAHAARGGYLYDMKMLTYEQSFNILRNIAFSETDSGGSGLLLGEVFEVSSIEEPFGPLNNGSIVPEIFMLNFSTRFCLPASRRARKDSRVALRITLQRLLIRESTPLNKKSLKCCLSSGRSDSEIVEETKLKTKIEHRHLEHYIQLFEEQYSAKNNLAEEILRYCCRLPSAIVVMGGILATKRSIEEWEMLLNRVKSNLSSILSLPAILALAYDDLPYHLKPCFLYLSQFPEGYMISIGKLIQLWVAEGILSNDKGESIEDIAESYIIELSKRCMVQVGEGEVNMKFKTCYLHDVYRDLCLSKASQEGFALIPENPFSLPYMMVSRRVRRVAMHEYIPIQSLRNLKLTSLLFFNKLYPEEPSISISLQETAEIYLREDKRWISTLWILFKLMWRFRRILNYLFNNFKLLRILDLEGAEIYMEGEFLRDIGKLIKLRYLSLKGTTCFSKLSRSIGNLKRLQTLDLRMNEEFPVQIPNVICKMEMLMYLYLPMVCDSKTKLRLNTLRNLRTLENFNSKNCYVEDLGCMTNLMELGITRVFCRDDCEVNSGSNPPVIIASEHLRSLSVSRPENIDFNLLAYLISTCVHISELSLTCSIGEFLPACQFPYQITFMSLSETELRTDPMPTLGKLPNLKLLELQKAAFIGEEFHCSTEGFPELYSLKLSSISTVKHWIVDKSSMPKLRQLGIIDCKSLEMLPVGLMFITTLEELKIELMPKAFKDRLCEGDQFNKIKHVVIFQNYY</sequence>
<evidence type="ECO:0000259" key="5">
    <source>
        <dbReference type="Pfam" id="PF18052"/>
    </source>
</evidence>
<dbReference type="Proteomes" id="UP000593561">
    <property type="component" value="Unassembled WGS sequence"/>
</dbReference>
<dbReference type="InterPro" id="IPR036388">
    <property type="entry name" value="WH-like_DNA-bd_sf"/>
</dbReference>